<dbReference type="AlphaFoldDB" id="A0A7H0I3F9"/>
<proteinExistence type="predicted"/>
<accession>A0A7H0I3F9</accession>
<dbReference type="PANTHER" id="PTHR37292:SF2">
    <property type="entry name" value="DUF262 DOMAIN-CONTAINING PROTEIN"/>
    <property type="match status" value="1"/>
</dbReference>
<dbReference type="InterPro" id="IPR004919">
    <property type="entry name" value="GmrSD_N"/>
</dbReference>
<protein>
    <submittedName>
        <fullName evidence="3">DUF262 domain-containing protein</fullName>
    </submittedName>
</protein>
<name>A0A7H0I3F9_9ACTN</name>
<evidence type="ECO:0000256" key="1">
    <source>
        <dbReference type="SAM" id="MobiDB-lite"/>
    </source>
</evidence>
<gene>
    <name evidence="3" type="ORF">IAG43_09670</name>
</gene>
<sequence>MPGYDRRCQWCLIDCRQLLRWGDALATIPVQKRQAQDPDSSVPRLLTVVDRVLEGDVVLPKFQRNFVWTRQQILDLLDSVARNYPIGSILLWQSTEQLASERTVAGLAVGEHRHGYPVNYILDGQQRLATICGALHWTPDGDTESNWNIVYDLEEQAFRHTDTLEDPPSHIIPVRLLSNGFLFANRASKLGSEDLQERAEELYNRFSNYQIAVVTLRGMPSTEVAKVFERINSTATPLTVVDLMRAATWSPEFDLKDEIDELLEVLSRKQYGKVDTKTMLRTISAAAGFGFSREDMNQLRNLNKDELEEAVKAAVEASKLAVDFLTTHVRTPRAAALPYYNQFAVLVEVFRQVPKATAAQYDAIERWFWLTASGEYFKGWNARQMTDDREAVHSFASGRTDEIEVSAGVPRSVLWRRNQFRATNAPSKLLGLLLAEAHPLDLRNGRRIDTDKALSWQNDKEFHHFFPKSFLKKQGLNVSQANVCANLIMLSSVSNIAISDQPPSVYLKDLCETQGKDTIRKRLATCLIEEVAFEAALRDDYEGFLRARSETLHKRLMELIGSSAAGAQEHVAFPDDGGSGSSDTDEPIDRDSAD</sequence>
<dbReference type="EMBL" id="CP060825">
    <property type="protein sequence ID" value="QNP67325.1"/>
    <property type="molecule type" value="Genomic_DNA"/>
</dbReference>
<evidence type="ECO:0000313" key="3">
    <source>
        <dbReference type="EMBL" id="QNP67325.1"/>
    </source>
</evidence>
<keyword evidence="4" id="KW-1185">Reference proteome</keyword>
<evidence type="ECO:0000259" key="2">
    <source>
        <dbReference type="Pfam" id="PF03235"/>
    </source>
</evidence>
<dbReference type="Proteomes" id="UP000516230">
    <property type="component" value="Chromosome"/>
</dbReference>
<dbReference type="KEGG" id="sgj:IAG43_09670"/>
<dbReference type="PANTHER" id="PTHR37292">
    <property type="entry name" value="VNG6097C"/>
    <property type="match status" value="1"/>
</dbReference>
<feature type="domain" description="GmrSD restriction endonucleases N-terminal" evidence="2">
    <location>
        <begin position="53"/>
        <end position="247"/>
    </location>
</feature>
<feature type="region of interest" description="Disordered" evidence="1">
    <location>
        <begin position="570"/>
        <end position="594"/>
    </location>
</feature>
<organism evidence="3 4">
    <name type="scientific">Streptomyces genisteinicus</name>
    <dbReference type="NCBI Taxonomy" id="2768068"/>
    <lineage>
        <taxon>Bacteria</taxon>
        <taxon>Bacillati</taxon>
        <taxon>Actinomycetota</taxon>
        <taxon>Actinomycetes</taxon>
        <taxon>Kitasatosporales</taxon>
        <taxon>Streptomycetaceae</taxon>
        <taxon>Streptomyces</taxon>
    </lineage>
</organism>
<dbReference type="Pfam" id="PF03235">
    <property type="entry name" value="GmrSD_N"/>
    <property type="match status" value="1"/>
</dbReference>
<evidence type="ECO:0000313" key="4">
    <source>
        <dbReference type="Proteomes" id="UP000516230"/>
    </source>
</evidence>
<reference evidence="3 4" key="1">
    <citation type="submission" date="2020-08" db="EMBL/GenBank/DDBJ databases">
        <title>A novel species.</title>
        <authorList>
            <person name="Gao J."/>
        </authorList>
    </citation>
    <scope>NUCLEOTIDE SEQUENCE [LARGE SCALE GENOMIC DNA]</scope>
    <source>
        <strain evidence="3 4">CRPJ-33</strain>
    </source>
</reference>